<dbReference type="InterPro" id="IPR012334">
    <property type="entry name" value="Pectin_lyas_fold"/>
</dbReference>
<dbReference type="InterPro" id="IPR011050">
    <property type="entry name" value="Pectin_lyase_fold/virulence"/>
</dbReference>
<dbReference type="Gene3D" id="2.160.20.10">
    <property type="entry name" value="Single-stranded right-handed beta-helix, Pectin lyase-like"/>
    <property type="match status" value="2"/>
</dbReference>
<dbReference type="EMBL" id="CP042914">
    <property type="protein sequence ID" value="QEG38871.1"/>
    <property type="molecule type" value="Genomic_DNA"/>
</dbReference>
<keyword evidence="2" id="KW-0732">Signal</keyword>
<dbReference type="RefSeq" id="WP_068140427.1">
    <property type="nucleotide sequence ID" value="NZ_CP042914.1"/>
</dbReference>
<dbReference type="Pfam" id="PF13229">
    <property type="entry name" value="Beta_helix"/>
    <property type="match status" value="1"/>
</dbReference>
<evidence type="ECO:0000313" key="5">
    <source>
        <dbReference type="Proteomes" id="UP000325286"/>
    </source>
</evidence>
<dbReference type="Proteomes" id="UP000325286">
    <property type="component" value="Chromosome"/>
</dbReference>
<accession>A0A5B9QY40</accession>
<evidence type="ECO:0000313" key="4">
    <source>
        <dbReference type="EMBL" id="QEG38871.1"/>
    </source>
</evidence>
<protein>
    <recommendedName>
        <fullName evidence="3">Right handed beta helix domain-containing protein</fullName>
    </recommendedName>
</protein>
<feature type="region of interest" description="Disordered" evidence="1">
    <location>
        <begin position="295"/>
        <end position="314"/>
    </location>
</feature>
<evidence type="ECO:0000256" key="2">
    <source>
        <dbReference type="SAM" id="SignalP"/>
    </source>
</evidence>
<keyword evidence="5" id="KW-1185">Reference proteome</keyword>
<dbReference type="KEGG" id="rul:UC8_08290"/>
<reference evidence="4 5" key="1">
    <citation type="submission" date="2019-08" db="EMBL/GenBank/DDBJ databases">
        <title>Deep-cultivation of Planctomycetes and their phenomic and genomic characterization uncovers novel biology.</title>
        <authorList>
            <person name="Wiegand S."/>
            <person name="Jogler M."/>
            <person name="Boedeker C."/>
            <person name="Pinto D."/>
            <person name="Vollmers J."/>
            <person name="Rivas-Marin E."/>
            <person name="Kohn T."/>
            <person name="Peeters S.H."/>
            <person name="Heuer A."/>
            <person name="Rast P."/>
            <person name="Oberbeckmann S."/>
            <person name="Bunk B."/>
            <person name="Jeske O."/>
            <person name="Meyerdierks A."/>
            <person name="Storesund J.E."/>
            <person name="Kallscheuer N."/>
            <person name="Luecker S."/>
            <person name="Lage O.M."/>
            <person name="Pohl T."/>
            <person name="Merkel B.J."/>
            <person name="Hornburger P."/>
            <person name="Mueller R.-W."/>
            <person name="Bruemmer F."/>
            <person name="Labrenz M."/>
            <person name="Spormann A.M."/>
            <person name="Op den Camp H."/>
            <person name="Overmann J."/>
            <person name="Amann R."/>
            <person name="Jetten M.S.M."/>
            <person name="Mascher T."/>
            <person name="Medema M.H."/>
            <person name="Devos D.P."/>
            <person name="Kaster A.-K."/>
            <person name="Ovreas L."/>
            <person name="Rohde M."/>
            <person name="Galperin M.Y."/>
            <person name="Jogler C."/>
        </authorList>
    </citation>
    <scope>NUCLEOTIDE SEQUENCE [LARGE SCALE GENOMIC DNA]</scope>
    <source>
        <strain evidence="4 5">UC8</strain>
    </source>
</reference>
<dbReference type="InterPro" id="IPR006626">
    <property type="entry name" value="PbH1"/>
</dbReference>
<proteinExistence type="predicted"/>
<dbReference type="OrthoDB" id="288665at2"/>
<evidence type="ECO:0000259" key="3">
    <source>
        <dbReference type="Pfam" id="PF13229"/>
    </source>
</evidence>
<organism evidence="4 5">
    <name type="scientific">Roseimaritima ulvae</name>
    <dbReference type="NCBI Taxonomy" id="980254"/>
    <lineage>
        <taxon>Bacteria</taxon>
        <taxon>Pseudomonadati</taxon>
        <taxon>Planctomycetota</taxon>
        <taxon>Planctomycetia</taxon>
        <taxon>Pirellulales</taxon>
        <taxon>Pirellulaceae</taxon>
        <taxon>Roseimaritima</taxon>
    </lineage>
</organism>
<dbReference type="AlphaFoldDB" id="A0A5B9QY40"/>
<dbReference type="SMART" id="SM00710">
    <property type="entry name" value="PbH1"/>
    <property type="match status" value="2"/>
</dbReference>
<sequence precursor="true">MSCRPKPCVVACWGLFLGIALTTVDAALTATCGQAADLVVDNVNGSDYQNDRGLLTTPPTFGPYRTITRALAAAGPGDRIVLTKTDQPYRECISLHGFDHSGTATEPFTIVGNGATLDGSEPANPIGWRPHPRVPGLWEYLRTPPGAGLLLLAEQPLQQVRAANGPVQLADLKPLQWTRQNGQFYLCTAVDRGPRDYPLQVTVQTTGITLYDVQHVVIENLTVRGFRLDGINAHDRASEVRLKNVTTIENGRSGVSVGGASRVRLEASASKGNGVAQLRTEGRSQLTLQNVTADATTAPAIDRDGGRVIGQPQP</sequence>
<name>A0A5B9QY40_9BACT</name>
<feature type="domain" description="Right handed beta helix" evidence="3">
    <location>
        <begin position="204"/>
        <end position="301"/>
    </location>
</feature>
<feature type="chain" id="PRO_5022935114" description="Right handed beta helix domain-containing protein" evidence="2">
    <location>
        <begin position="27"/>
        <end position="314"/>
    </location>
</feature>
<dbReference type="InterPro" id="IPR039448">
    <property type="entry name" value="Beta_helix"/>
</dbReference>
<evidence type="ECO:0000256" key="1">
    <source>
        <dbReference type="SAM" id="MobiDB-lite"/>
    </source>
</evidence>
<feature type="signal peptide" evidence="2">
    <location>
        <begin position="1"/>
        <end position="26"/>
    </location>
</feature>
<gene>
    <name evidence="4" type="ORF">UC8_08290</name>
</gene>
<dbReference type="SUPFAM" id="SSF51126">
    <property type="entry name" value="Pectin lyase-like"/>
    <property type="match status" value="1"/>
</dbReference>